<dbReference type="RefSeq" id="WP_120188605.1">
    <property type="nucleotide sequence ID" value="NZ_MCHY01000006.1"/>
</dbReference>
<name>A0A419SNR2_9BACL</name>
<protein>
    <recommendedName>
        <fullName evidence="3">Transcriptional regulator</fullName>
    </recommendedName>
</protein>
<dbReference type="OrthoDB" id="2884594at2"/>
<dbReference type="Proteomes" id="UP000284219">
    <property type="component" value="Unassembled WGS sequence"/>
</dbReference>
<comment type="caution">
    <text evidence="1">The sequence shown here is derived from an EMBL/GenBank/DDBJ whole genome shotgun (WGS) entry which is preliminary data.</text>
</comment>
<gene>
    <name evidence="1" type="ORF">BEP19_03090</name>
</gene>
<evidence type="ECO:0000313" key="2">
    <source>
        <dbReference type="Proteomes" id="UP000284219"/>
    </source>
</evidence>
<evidence type="ECO:0008006" key="3">
    <source>
        <dbReference type="Google" id="ProtNLM"/>
    </source>
</evidence>
<dbReference type="EMBL" id="MCHY01000006">
    <property type="protein sequence ID" value="RKD25928.1"/>
    <property type="molecule type" value="Genomic_DNA"/>
</dbReference>
<evidence type="ECO:0000313" key="1">
    <source>
        <dbReference type="EMBL" id="RKD25928.1"/>
    </source>
</evidence>
<keyword evidence="2" id="KW-1185">Reference proteome</keyword>
<reference evidence="1 2" key="1">
    <citation type="submission" date="2016-08" db="EMBL/GenBank/DDBJ databases">
        <title>Novel Firmicute Genomes.</title>
        <authorList>
            <person name="Poppleton D.I."/>
            <person name="Gribaldo S."/>
        </authorList>
    </citation>
    <scope>NUCLEOTIDE SEQUENCE [LARGE SCALE GENOMIC DNA]</scope>
    <source>
        <strain evidence="1 2">RAOx-1</strain>
    </source>
</reference>
<organism evidence="1 2">
    <name type="scientific">Ammoniphilus oxalaticus</name>
    <dbReference type="NCBI Taxonomy" id="66863"/>
    <lineage>
        <taxon>Bacteria</taxon>
        <taxon>Bacillati</taxon>
        <taxon>Bacillota</taxon>
        <taxon>Bacilli</taxon>
        <taxon>Bacillales</taxon>
        <taxon>Paenibacillaceae</taxon>
        <taxon>Aneurinibacillus group</taxon>
        <taxon>Ammoniphilus</taxon>
    </lineage>
</organism>
<dbReference type="AlphaFoldDB" id="A0A419SNR2"/>
<sequence>MNKERLFEIAQTAIHSSTHDPKHMSISSVRMADLLGDSHEQIEQYLAELVDEGRLRKEKLDKPPHKDIYLLS</sequence>
<proteinExistence type="predicted"/>
<accession>A0A419SNR2</accession>